<gene>
    <name evidence="2" type="ORF">CAMP_LOCUS6615</name>
</gene>
<dbReference type="GO" id="GO:0005886">
    <property type="term" value="C:plasma membrane"/>
    <property type="evidence" value="ECO:0007669"/>
    <property type="project" value="TreeGrafter"/>
</dbReference>
<accession>A0A9P1MYZ8</accession>
<dbReference type="GO" id="GO:0000822">
    <property type="term" value="F:inositol hexakisphosphate binding"/>
    <property type="evidence" value="ECO:0007669"/>
    <property type="project" value="TreeGrafter"/>
</dbReference>
<evidence type="ECO:0000313" key="2">
    <source>
        <dbReference type="EMBL" id="CAI5443978.1"/>
    </source>
</evidence>
<dbReference type="PANTHER" id="PTHR10783">
    <property type="entry name" value="XENOTROPIC AND POLYTROPIC RETROVIRUS RECEPTOR 1-RELATED"/>
    <property type="match status" value="1"/>
</dbReference>
<dbReference type="PANTHER" id="PTHR10783:SF103">
    <property type="entry name" value="SOLUTE CARRIER FAMILY 53 MEMBER 1"/>
    <property type="match status" value="1"/>
</dbReference>
<name>A0A9P1MYZ8_9PELO</name>
<sequence>MKFGEQLASHLTPEWRKQYIDYERMKNLLYSDMMEVPADDDRREEHISRLDEKFFNECDQELTKINLFFSQKIAEAQGKYHELQTELQTYKDVLQSRNEPKKRLRFGPKDKMHKEATRNEQQLKLAFSEFYLGLVLVQNYQQLNGTGFRKILKKHDKLTGNEKGLDWRINKVEKSSFFLNREIETLITNVETSVINELEAGNRQAGMKRLKVGFWD</sequence>
<dbReference type="AlphaFoldDB" id="A0A9P1MYZ8"/>
<dbReference type="GO" id="GO:0006817">
    <property type="term" value="P:phosphate ion transport"/>
    <property type="evidence" value="ECO:0007669"/>
    <property type="project" value="TreeGrafter"/>
</dbReference>
<evidence type="ECO:0000313" key="3">
    <source>
        <dbReference type="Proteomes" id="UP001152747"/>
    </source>
</evidence>
<keyword evidence="3" id="KW-1185">Reference proteome</keyword>
<proteinExistence type="predicted"/>
<evidence type="ECO:0000259" key="1">
    <source>
        <dbReference type="PROSITE" id="PS51382"/>
    </source>
</evidence>
<dbReference type="Proteomes" id="UP001152747">
    <property type="component" value="Unassembled WGS sequence"/>
</dbReference>
<dbReference type="InterPro" id="IPR004331">
    <property type="entry name" value="SPX_dom"/>
</dbReference>
<dbReference type="GO" id="GO:0016036">
    <property type="term" value="P:cellular response to phosphate starvation"/>
    <property type="evidence" value="ECO:0007669"/>
    <property type="project" value="TreeGrafter"/>
</dbReference>
<organism evidence="2 3">
    <name type="scientific">Caenorhabditis angaria</name>
    <dbReference type="NCBI Taxonomy" id="860376"/>
    <lineage>
        <taxon>Eukaryota</taxon>
        <taxon>Metazoa</taxon>
        <taxon>Ecdysozoa</taxon>
        <taxon>Nematoda</taxon>
        <taxon>Chromadorea</taxon>
        <taxon>Rhabditida</taxon>
        <taxon>Rhabditina</taxon>
        <taxon>Rhabditomorpha</taxon>
        <taxon>Rhabditoidea</taxon>
        <taxon>Rhabditidae</taxon>
        <taxon>Peloderinae</taxon>
        <taxon>Caenorhabditis</taxon>
    </lineage>
</organism>
<comment type="caution">
    <text evidence="2">The sequence shown here is derived from an EMBL/GenBank/DDBJ whole genome shotgun (WGS) entry which is preliminary data.</text>
</comment>
<dbReference type="OrthoDB" id="9970435at2759"/>
<dbReference type="GO" id="GO:0005794">
    <property type="term" value="C:Golgi apparatus"/>
    <property type="evidence" value="ECO:0007669"/>
    <property type="project" value="TreeGrafter"/>
</dbReference>
<dbReference type="EMBL" id="CANHGI010000003">
    <property type="protein sequence ID" value="CAI5443978.1"/>
    <property type="molecule type" value="Genomic_DNA"/>
</dbReference>
<reference evidence="2" key="1">
    <citation type="submission" date="2022-11" db="EMBL/GenBank/DDBJ databases">
        <authorList>
            <person name="Kikuchi T."/>
        </authorList>
    </citation>
    <scope>NUCLEOTIDE SEQUENCE</scope>
    <source>
        <strain evidence="2">PS1010</strain>
    </source>
</reference>
<feature type="domain" description="SPX" evidence="1">
    <location>
        <begin position="1"/>
        <end position="169"/>
    </location>
</feature>
<dbReference type="PROSITE" id="PS51382">
    <property type="entry name" value="SPX"/>
    <property type="match status" value="1"/>
</dbReference>
<protein>
    <recommendedName>
        <fullName evidence="1">SPX domain-containing protein</fullName>
    </recommendedName>
</protein>
<dbReference type="Pfam" id="PF03105">
    <property type="entry name" value="SPX"/>
    <property type="match status" value="2"/>
</dbReference>
<dbReference type="CDD" id="cd14477">
    <property type="entry name" value="SPX_XPR1_like"/>
    <property type="match status" value="1"/>
</dbReference>